<accession>A0A4V3XBU8</accession>
<evidence type="ECO:0000256" key="1">
    <source>
        <dbReference type="SAM" id="MobiDB-lite"/>
    </source>
</evidence>
<evidence type="ECO:0000313" key="3">
    <source>
        <dbReference type="Proteomes" id="UP000310158"/>
    </source>
</evidence>
<comment type="caution">
    <text evidence="2">The sequence shown here is derived from an EMBL/GenBank/DDBJ whole genome shotgun (WGS) entry which is preliminary data.</text>
</comment>
<organism evidence="2 3">
    <name type="scientific">Bondarzewia mesenterica</name>
    <dbReference type="NCBI Taxonomy" id="1095465"/>
    <lineage>
        <taxon>Eukaryota</taxon>
        <taxon>Fungi</taxon>
        <taxon>Dikarya</taxon>
        <taxon>Basidiomycota</taxon>
        <taxon>Agaricomycotina</taxon>
        <taxon>Agaricomycetes</taxon>
        <taxon>Russulales</taxon>
        <taxon>Bondarzewiaceae</taxon>
        <taxon>Bondarzewia</taxon>
    </lineage>
</organism>
<feature type="region of interest" description="Disordered" evidence="1">
    <location>
        <begin position="110"/>
        <end position="199"/>
    </location>
</feature>
<feature type="compositionally biased region" description="Basic and acidic residues" evidence="1">
    <location>
        <begin position="183"/>
        <end position="193"/>
    </location>
</feature>
<protein>
    <submittedName>
        <fullName evidence="2">Uncharacterized protein</fullName>
    </submittedName>
</protein>
<gene>
    <name evidence="2" type="ORF">EW146_g10453</name>
</gene>
<dbReference type="Proteomes" id="UP000310158">
    <property type="component" value="Unassembled WGS sequence"/>
</dbReference>
<name>A0A4V3XBU8_9AGAM</name>
<feature type="compositionally biased region" description="Basic residues" evidence="1">
    <location>
        <begin position="131"/>
        <end position="145"/>
    </location>
</feature>
<keyword evidence="3" id="KW-1185">Reference proteome</keyword>
<reference evidence="2 3" key="1">
    <citation type="submission" date="2019-02" db="EMBL/GenBank/DDBJ databases">
        <title>Genome sequencing of the rare red list fungi Bondarzewia mesenterica.</title>
        <authorList>
            <person name="Buettner E."/>
            <person name="Kellner H."/>
        </authorList>
    </citation>
    <scope>NUCLEOTIDE SEQUENCE [LARGE SCALE GENOMIC DNA]</scope>
    <source>
        <strain evidence="2 3">DSM 108281</strain>
    </source>
</reference>
<evidence type="ECO:0000313" key="2">
    <source>
        <dbReference type="EMBL" id="THH03383.1"/>
    </source>
</evidence>
<dbReference type="EMBL" id="SGPL01001357">
    <property type="protein sequence ID" value="THH03383.1"/>
    <property type="molecule type" value="Genomic_DNA"/>
</dbReference>
<sequence length="237" mass="26086">MWPTNIACCRRSTGKVSFRAYSTGAVLPVGADHSRIVLAIARQIKEAVRASCSRRDKAEEVKRSDYGEDGRGGIFAIAANESRRQGDHILGPRVEEQAAVNALRTNNTYFRRPSKGMSHGGPQHWTTRQPTRGKRQAAERRRRAKVASSARQVCPVRAGIHGNEESRAKDLLAPSEDITSASPEHRTSHKDQGEGVGSTGSNSSAFLMVIVNDVELNLPRRIRVNIKVIQTDRANQI</sequence>
<dbReference type="AlphaFoldDB" id="A0A4V3XBU8"/>
<proteinExistence type="predicted"/>